<dbReference type="EMBL" id="QPJD01000001">
    <property type="protein sequence ID" value="RCW52087.1"/>
    <property type="molecule type" value="Genomic_DNA"/>
</dbReference>
<dbReference type="Proteomes" id="UP000252415">
    <property type="component" value="Unassembled WGS sequence"/>
</dbReference>
<dbReference type="Gene3D" id="1.10.405.10">
    <property type="entry name" value="Guanine Nucleotide Dissociation Inhibitor, domain 1"/>
    <property type="match status" value="1"/>
</dbReference>
<dbReference type="OrthoDB" id="25353at2"/>
<proteinExistence type="predicted"/>
<feature type="binding site" evidence="3">
    <location>
        <begin position="99"/>
        <end position="100"/>
    </location>
    <ligand>
        <name>FAD</name>
        <dbReference type="ChEBI" id="CHEBI:57692"/>
    </ligand>
</feature>
<dbReference type="Pfam" id="PF01593">
    <property type="entry name" value="Amino_oxidase"/>
    <property type="match status" value="1"/>
</dbReference>
<dbReference type="InterPro" id="IPR050281">
    <property type="entry name" value="Flavin_monoamine_oxidase"/>
</dbReference>
<comment type="caution">
    <text evidence="5">The sequence shown here is derived from an EMBL/GenBank/DDBJ whole genome shotgun (WGS) entry which is preliminary data.</text>
</comment>
<evidence type="ECO:0000256" key="1">
    <source>
        <dbReference type="ARBA" id="ARBA00001974"/>
    </source>
</evidence>
<dbReference type="AlphaFoldDB" id="A0A368WD73"/>
<sequence length="533" mass="59674">MPRTQLARFLRDAYSVVGEALERSVSIDQVMQERIVKRQSHQKREIKLSSSSTTTIKPSAKSAKKAASTPRIVIVGAGLAGLTCAYRLKQAGLIAKVYEASDRVGGRCWTRRGDFEEGQIVERGGELIDTEHLEIRQLAEELGLTLDDLIEAEKKGTDPCYFFDNTPYSYEEATRDFQKIFNILQRDLNAAPHPTTFNNFTQRGFELDHMSIIDWINENVPGGIKSKFGQLLDVAYNIEFGAESSDQSSLNLIYLLGFSESRRPFRIFGSSDERFHIRGGNDQIPEILEKKLKKSQIIRNTALIAIKENSNGSYTLTFKNMLKVFNVIADKVVLTLPFSILRTSVDFSKAGFRSLKITAIEELGMGANTKLHAQFTGRHWNDLGCNGETFSDRGYQNTYEVSRAQPGKAGILVDYTGGEIATGFNRGTPTERTEIFLTQLEPVLPGISGKWNGRSTRDYWPGNPFTKGSYSFWKVGQYTKFAGIEGEREGRMGNCYFAGEHTSVDWQGFLNGGVESGERAASEIIEDLEEDEE</sequence>
<evidence type="ECO:0000259" key="4">
    <source>
        <dbReference type="Pfam" id="PF01593"/>
    </source>
</evidence>
<accession>A0A368WD73</accession>
<dbReference type="Gene3D" id="3.50.50.60">
    <property type="entry name" value="FAD/NAD(P)-binding domain"/>
    <property type="match status" value="1"/>
</dbReference>
<evidence type="ECO:0000256" key="3">
    <source>
        <dbReference type="PIRSR" id="PIRSR601613-1"/>
    </source>
</evidence>
<dbReference type="PANTHER" id="PTHR10742">
    <property type="entry name" value="FLAVIN MONOAMINE OXIDASE"/>
    <property type="match status" value="1"/>
</dbReference>
<dbReference type="PRINTS" id="PR00757">
    <property type="entry name" value="AMINEOXDASEF"/>
</dbReference>
<evidence type="ECO:0000313" key="5">
    <source>
        <dbReference type="EMBL" id="RCW52087.1"/>
    </source>
</evidence>
<dbReference type="GO" id="GO:0016491">
    <property type="term" value="F:oxidoreductase activity"/>
    <property type="evidence" value="ECO:0007669"/>
    <property type="project" value="UniProtKB-KW"/>
</dbReference>
<protein>
    <submittedName>
        <fullName evidence="5">Monoamine oxidase</fullName>
    </submittedName>
</protein>
<dbReference type="RefSeq" id="WP_114378301.1">
    <property type="nucleotide sequence ID" value="NZ_QPJD01000001.1"/>
</dbReference>
<dbReference type="SUPFAM" id="SSF51905">
    <property type="entry name" value="FAD/NAD(P)-binding domain"/>
    <property type="match status" value="1"/>
</dbReference>
<organism evidence="5 6">
    <name type="scientific">Paenibacillus prosopidis</name>
    <dbReference type="NCBI Taxonomy" id="630520"/>
    <lineage>
        <taxon>Bacteria</taxon>
        <taxon>Bacillati</taxon>
        <taxon>Bacillota</taxon>
        <taxon>Bacilli</taxon>
        <taxon>Bacillales</taxon>
        <taxon>Paenibacillaceae</taxon>
        <taxon>Paenibacillus</taxon>
    </lineage>
</organism>
<comment type="cofactor">
    <cofactor evidence="1">
        <name>FAD</name>
        <dbReference type="ChEBI" id="CHEBI:57692"/>
    </cofactor>
</comment>
<evidence type="ECO:0000313" key="6">
    <source>
        <dbReference type="Proteomes" id="UP000252415"/>
    </source>
</evidence>
<keyword evidence="6" id="KW-1185">Reference proteome</keyword>
<reference evidence="5 6" key="1">
    <citation type="submission" date="2018-07" db="EMBL/GenBank/DDBJ databases">
        <title>Genomic Encyclopedia of Type Strains, Phase III (KMG-III): the genomes of soil and plant-associated and newly described type strains.</title>
        <authorList>
            <person name="Whitman W."/>
        </authorList>
    </citation>
    <scope>NUCLEOTIDE SEQUENCE [LARGE SCALE GENOMIC DNA]</scope>
    <source>
        <strain evidence="5 6">CECT 7506</strain>
    </source>
</reference>
<dbReference type="InterPro" id="IPR036188">
    <property type="entry name" value="FAD/NAD-bd_sf"/>
</dbReference>
<name>A0A368WD73_9BACL</name>
<gene>
    <name evidence="5" type="ORF">DFP97_101433</name>
</gene>
<dbReference type="Gene3D" id="3.90.660.10">
    <property type="match status" value="1"/>
</dbReference>
<evidence type="ECO:0000256" key="2">
    <source>
        <dbReference type="ARBA" id="ARBA00023002"/>
    </source>
</evidence>
<feature type="domain" description="Amine oxidase" evidence="4">
    <location>
        <begin position="79"/>
        <end position="525"/>
    </location>
</feature>
<dbReference type="PANTHER" id="PTHR10742:SF410">
    <property type="entry name" value="LYSINE-SPECIFIC HISTONE DEMETHYLASE 2"/>
    <property type="match status" value="1"/>
</dbReference>
<keyword evidence="2" id="KW-0560">Oxidoreductase</keyword>
<dbReference type="InterPro" id="IPR002937">
    <property type="entry name" value="Amino_oxidase"/>
</dbReference>
<dbReference type="SUPFAM" id="SSF54373">
    <property type="entry name" value="FAD-linked reductases, C-terminal domain"/>
    <property type="match status" value="1"/>
</dbReference>
<dbReference type="InterPro" id="IPR001613">
    <property type="entry name" value="Flavin_amine_oxidase"/>
</dbReference>